<reference evidence="2 3" key="1">
    <citation type="submission" date="2016-11" db="EMBL/GenBank/DDBJ databases">
        <title>The macronuclear genome of Stentor coeruleus: a giant cell with tiny introns.</title>
        <authorList>
            <person name="Slabodnick M."/>
            <person name="Ruby J.G."/>
            <person name="Reiff S.B."/>
            <person name="Swart E.C."/>
            <person name="Gosai S."/>
            <person name="Prabakaran S."/>
            <person name="Witkowska E."/>
            <person name="Larue G.E."/>
            <person name="Fisher S."/>
            <person name="Freeman R.M."/>
            <person name="Gunawardena J."/>
            <person name="Chu W."/>
            <person name="Stover N.A."/>
            <person name="Gregory B.D."/>
            <person name="Nowacki M."/>
            <person name="Derisi J."/>
            <person name="Roy S.W."/>
            <person name="Marshall W.F."/>
            <person name="Sood P."/>
        </authorList>
    </citation>
    <scope>NUCLEOTIDE SEQUENCE [LARGE SCALE GENOMIC DNA]</scope>
    <source>
        <strain evidence="2">WM001</strain>
    </source>
</reference>
<gene>
    <name evidence="2" type="ORF">SteCoe_27459</name>
</gene>
<evidence type="ECO:0000313" key="3">
    <source>
        <dbReference type="Proteomes" id="UP000187209"/>
    </source>
</evidence>
<evidence type="ECO:0000256" key="1">
    <source>
        <dbReference type="SAM" id="Phobius"/>
    </source>
</evidence>
<organism evidence="2 3">
    <name type="scientific">Stentor coeruleus</name>
    <dbReference type="NCBI Taxonomy" id="5963"/>
    <lineage>
        <taxon>Eukaryota</taxon>
        <taxon>Sar</taxon>
        <taxon>Alveolata</taxon>
        <taxon>Ciliophora</taxon>
        <taxon>Postciliodesmatophora</taxon>
        <taxon>Heterotrichea</taxon>
        <taxon>Heterotrichida</taxon>
        <taxon>Stentoridae</taxon>
        <taxon>Stentor</taxon>
    </lineage>
</organism>
<keyword evidence="1" id="KW-0472">Membrane</keyword>
<protein>
    <submittedName>
        <fullName evidence="2">Uncharacterized protein</fullName>
    </submittedName>
</protein>
<name>A0A1R2BAK0_9CILI</name>
<dbReference type="AlphaFoldDB" id="A0A1R2BAK0"/>
<proteinExistence type="predicted"/>
<evidence type="ECO:0000313" key="2">
    <source>
        <dbReference type="EMBL" id="OMJ73784.1"/>
    </source>
</evidence>
<keyword evidence="1" id="KW-1133">Transmembrane helix</keyword>
<keyword evidence="1" id="KW-0812">Transmembrane</keyword>
<dbReference type="Proteomes" id="UP000187209">
    <property type="component" value="Unassembled WGS sequence"/>
</dbReference>
<dbReference type="EMBL" id="MPUH01000796">
    <property type="protein sequence ID" value="OMJ73784.1"/>
    <property type="molecule type" value="Genomic_DNA"/>
</dbReference>
<accession>A0A1R2BAK0</accession>
<sequence length="122" mass="14413">MLENTNLHPEKIMDKTIAQMLESCALKITETQMNQLSDPLANFYEYNSLLNFKIQFFSSESELNLSENELEILNSLEKYADDLNKNDYLNIYLVVSFSFVLVFVGLRYAYRYANPKKWFKLE</sequence>
<comment type="caution">
    <text evidence="2">The sequence shown here is derived from an EMBL/GenBank/DDBJ whole genome shotgun (WGS) entry which is preliminary data.</text>
</comment>
<keyword evidence="3" id="KW-1185">Reference proteome</keyword>
<feature type="transmembrane region" description="Helical" evidence="1">
    <location>
        <begin position="91"/>
        <end position="110"/>
    </location>
</feature>